<evidence type="ECO:0000256" key="3">
    <source>
        <dbReference type="SAM" id="MobiDB-lite"/>
    </source>
</evidence>
<dbReference type="STRING" id="1174501.SAMN05216192_11826"/>
<evidence type="ECO:0000256" key="2">
    <source>
        <dbReference type="ARBA" id="ARBA00023002"/>
    </source>
</evidence>
<dbReference type="InterPro" id="IPR013785">
    <property type="entry name" value="Aldolase_TIM"/>
</dbReference>
<dbReference type="InterPro" id="IPR001155">
    <property type="entry name" value="OxRdtase_FMN_N"/>
</dbReference>
<dbReference type="InterPro" id="IPR051799">
    <property type="entry name" value="NADH_flavin_oxidoreductase"/>
</dbReference>
<protein>
    <submittedName>
        <fullName evidence="5">2,4-dienoyl-CoA reductase</fullName>
    </submittedName>
</protein>
<reference evidence="6" key="1">
    <citation type="submission" date="2016-10" db="EMBL/GenBank/DDBJ databases">
        <authorList>
            <person name="Varghese N."/>
            <person name="Submissions S."/>
        </authorList>
    </citation>
    <scope>NUCLEOTIDE SEQUENCE [LARGE SCALE GENOMIC DNA]</scope>
    <source>
        <strain evidence="6">CGMCC 1.11012</strain>
    </source>
</reference>
<keyword evidence="1" id="KW-0285">Flavoprotein</keyword>
<feature type="domain" description="NADH:flavin oxidoreductase/NADH oxidase N-terminal" evidence="4">
    <location>
        <begin position="9"/>
        <end position="342"/>
    </location>
</feature>
<dbReference type="AlphaFoldDB" id="A0A1G8U5G8"/>
<evidence type="ECO:0000313" key="5">
    <source>
        <dbReference type="EMBL" id="SDJ49008.1"/>
    </source>
</evidence>
<dbReference type="CDD" id="cd04735">
    <property type="entry name" value="OYE_like_4_FMN"/>
    <property type="match status" value="1"/>
</dbReference>
<dbReference type="PANTHER" id="PTHR43656">
    <property type="entry name" value="BINDING OXIDOREDUCTASE, PUTATIVE (AFU_ORTHOLOGUE AFUA_2G08260)-RELATED"/>
    <property type="match status" value="1"/>
</dbReference>
<dbReference type="Pfam" id="PF00724">
    <property type="entry name" value="Oxidored_FMN"/>
    <property type="match status" value="1"/>
</dbReference>
<proteinExistence type="predicted"/>
<dbReference type="OrthoDB" id="9772736at2"/>
<keyword evidence="2" id="KW-0560">Oxidoreductase</keyword>
<dbReference type="RefSeq" id="WP_090715586.1">
    <property type="nucleotide sequence ID" value="NZ_CBCSKY010000018.1"/>
</dbReference>
<name>A0A1G8U5G8_9BACL</name>
<dbReference type="EMBL" id="FNDX01000018">
    <property type="protein sequence ID" value="SDJ49008.1"/>
    <property type="molecule type" value="Genomic_DNA"/>
</dbReference>
<dbReference type="GO" id="GO:0010181">
    <property type="term" value="F:FMN binding"/>
    <property type="evidence" value="ECO:0007669"/>
    <property type="project" value="InterPro"/>
</dbReference>
<sequence>MPQTDYRPLLDPYEFTNGITLRNRVVMAPMTNFSSNEDGTVSGPELEYYIRRSKGAGMVVTACVYVSRGGKGFHGEFGADRDELIPSLRQLASAIKGEGAKAVLQIFHGGRQCPPELLPDGQTVSASDVPSELPSGGHGPVPRTLTDEEIQVIIADFGAATRRAIEAGFDGVEIHGANGYLLQQFFSPHSNRREDRWGGSLEKRLSFPLAVLREVKRVVNEYASSSFIVGYRFSPEEPETPGITMAETFALIDALKEEGLDYLHVSLMELWSLPRRGTEDERPRIEQIVDRVGGTVPVIGVGSLYKPEDALKSLDTGISLVALGRPLLIDPDYVQKLAEGRPGDIATELDTTAQAELVIPDPLWGALVNTPGWLPLKGQ</sequence>
<evidence type="ECO:0000256" key="1">
    <source>
        <dbReference type="ARBA" id="ARBA00022630"/>
    </source>
</evidence>
<accession>A0A1G8U5G8</accession>
<dbReference type="SUPFAM" id="SSF51395">
    <property type="entry name" value="FMN-linked oxidoreductases"/>
    <property type="match status" value="1"/>
</dbReference>
<dbReference type="PANTHER" id="PTHR43656:SF2">
    <property type="entry name" value="BINDING OXIDOREDUCTASE, PUTATIVE (AFU_ORTHOLOGUE AFUA_2G08260)-RELATED"/>
    <property type="match status" value="1"/>
</dbReference>
<dbReference type="Proteomes" id="UP000199050">
    <property type="component" value="Unassembled WGS sequence"/>
</dbReference>
<dbReference type="GO" id="GO:0016491">
    <property type="term" value="F:oxidoreductase activity"/>
    <property type="evidence" value="ECO:0007669"/>
    <property type="project" value="UniProtKB-KW"/>
</dbReference>
<organism evidence="5 6">
    <name type="scientific">Paenibacillus typhae</name>
    <dbReference type="NCBI Taxonomy" id="1174501"/>
    <lineage>
        <taxon>Bacteria</taxon>
        <taxon>Bacillati</taxon>
        <taxon>Bacillota</taxon>
        <taxon>Bacilli</taxon>
        <taxon>Bacillales</taxon>
        <taxon>Paenibacillaceae</taxon>
        <taxon>Paenibacillus</taxon>
    </lineage>
</organism>
<gene>
    <name evidence="5" type="ORF">SAMN05216192_11826</name>
</gene>
<keyword evidence="6" id="KW-1185">Reference proteome</keyword>
<feature type="region of interest" description="Disordered" evidence="3">
    <location>
        <begin position="120"/>
        <end position="142"/>
    </location>
</feature>
<evidence type="ECO:0000313" key="6">
    <source>
        <dbReference type="Proteomes" id="UP000199050"/>
    </source>
</evidence>
<dbReference type="Gene3D" id="3.20.20.70">
    <property type="entry name" value="Aldolase class I"/>
    <property type="match status" value="1"/>
</dbReference>
<evidence type="ECO:0000259" key="4">
    <source>
        <dbReference type="Pfam" id="PF00724"/>
    </source>
</evidence>